<evidence type="ECO:0000313" key="1">
    <source>
        <dbReference type="EMBL" id="MCZ0964387.1"/>
    </source>
</evidence>
<dbReference type="Proteomes" id="UP001149822">
    <property type="component" value="Unassembled WGS sequence"/>
</dbReference>
<protein>
    <submittedName>
        <fullName evidence="1">Uncharacterized protein</fullName>
    </submittedName>
</protein>
<sequence length="61" mass="6758">MVVRAFRVLEPLSLCPVQRAMTDVLPAPRPPKPDLPPRLKALARQLAQVLRQAQRDPPAAP</sequence>
<proteinExistence type="predicted"/>
<comment type="caution">
    <text evidence="1">The sequence shown here is derived from an EMBL/GenBank/DDBJ whole genome shotgun (WGS) entry which is preliminary data.</text>
</comment>
<keyword evidence="2" id="KW-1185">Reference proteome</keyword>
<accession>A0ABT4JB73</accession>
<gene>
    <name evidence="1" type="ORF">OU682_22755</name>
</gene>
<name>A0ABT4JB73_9RHOB</name>
<reference evidence="1" key="1">
    <citation type="submission" date="2022-12" db="EMBL/GenBank/DDBJ databases">
        <title>Paracoccus sp. EF6 isolated from a lake water.</title>
        <authorList>
            <person name="Liu H."/>
        </authorList>
    </citation>
    <scope>NUCLEOTIDE SEQUENCE</scope>
    <source>
        <strain evidence="1">EF6</strain>
    </source>
</reference>
<dbReference type="RefSeq" id="WP_268944478.1">
    <property type="nucleotide sequence ID" value="NZ_JAPTYD010000094.1"/>
</dbReference>
<dbReference type="EMBL" id="JAPTYD010000094">
    <property type="protein sequence ID" value="MCZ0964387.1"/>
    <property type="molecule type" value="Genomic_DNA"/>
</dbReference>
<organism evidence="1 2">
    <name type="scientific">Paracoccus benzoatiresistens</name>
    <dbReference type="NCBI Taxonomy" id="2997341"/>
    <lineage>
        <taxon>Bacteria</taxon>
        <taxon>Pseudomonadati</taxon>
        <taxon>Pseudomonadota</taxon>
        <taxon>Alphaproteobacteria</taxon>
        <taxon>Rhodobacterales</taxon>
        <taxon>Paracoccaceae</taxon>
        <taxon>Paracoccus</taxon>
    </lineage>
</organism>
<feature type="non-terminal residue" evidence="1">
    <location>
        <position position="1"/>
    </location>
</feature>
<evidence type="ECO:0000313" key="2">
    <source>
        <dbReference type="Proteomes" id="UP001149822"/>
    </source>
</evidence>